<dbReference type="GO" id="GO:0016787">
    <property type="term" value="F:hydrolase activity"/>
    <property type="evidence" value="ECO:0007669"/>
    <property type="project" value="UniProtKB-KW"/>
</dbReference>
<dbReference type="RefSeq" id="WP_176819282.1">
    <property type="nucleotide sequence ID" value="NZ_FNEM01000008.1"/>
</dbReference>
<dbReference type="SUPFAM" id="SSF159245">
    <property type="entry name" value="AttH-like"/>
    <property type="match status" value="1"/>
</dbReference>
<accession>A0A1G8TM80</accession>
<dbReference type="PANTHER" id="PTHR38591:SF1">
    <property type="entry name" value="BLL1000 PROTEIN"/>
    <property type="match status" value="1"/>
</dbReference>
<dbReference type="Pfam" id="PF17186">
    <property type="entry name" value="Lipocalin_9"/>
    <property type="match status" value="1"/>
</dbReference>
<evidence type="ECO:0000256" key="1">
    <source>
        <dbReference type="SAM" id="SignalP"/>
    </source>
</evidence>
<name>A0A1G8TM80_9GAMM</name>
<dbReference type="InterPro" id="IPR023374">
    <property type="entry name" value="AttH-like_dom_sf"/>
</dbReference>
<organism evidence="3 4">
    <name type="scientific">Ferrimonas sediminum</name>
    <dbReference type="NCBI Taxonomy" id="718193"/>
    <lineage>
        <taxon>Bacteria</taxon>
        <taxon>Pseudomonadati</taxon>
        <taxon>Pseudomonadota</taxon>
        <taxon>Gammaproteobacteria</taxon>
        <taxon>Alteromonadales</taxon>
        <taxon>Ferrimonadaceae</taxon>
        <taxon>Ferrimonas</taxon>
    </lineage>
</organism>
<sequence>MTRYLLTMLALMLTACQPDAPPPSQGLTWHQSLHPQLQQVKPNYRLTFPKDHGAHPEYGLEWWYLTANLQDAQGQPLGLQWTLFRSKVSTATDTDWNDGQLWFSHLAIEYQGRHQAIERWARGGSGQAGVRATPFSAWLDHWQLASTGTDFLPLQLTADSTLGELTLTLSDSPLVLHGRDGFSQKTPNPDHASHYYSLPHLSARGQFVPEGQTSALTLSGQAWMDREWSSQLMASDYQGWDWLSLHLEDGRALMVFRMRSPQLGDYFSGSLIDAQGAVTPLKGEQIRWKADTWSTLDGVRYPVGWQLSLPEHQLSGRIETRLADQRNRLSIPYWEGPVQADGSLQGVGFIEMTGY</sequence>
<dbReference type="Proteomes" id="UP000199527">
    <property type="component" value="Unassembled WGS sequence"/>
</dbReference>
<proteinExistence type="predicted"/>
<keyword evidence="4" id="KW-1185">Reference proteome</keyword>
<reference evidence="4" key="1">
    <citation type="submission" date="2016-10" db="EMBL/GenBank/DDBJ databases">
        <authorList>
            <person name="Varghese N."/>
            <person name="Submissions S."/>
        </authorList>
    </citation>
    <scope>NUCLEOTIDE SEQUENCE [LARGE SCALE GENOMIC DNA]</scope>
    <source>
        <strain evidence="4">DSM 23317</strain>
    </source>
</reference>
<dbReference type="PROSITE" id="PS51257">
    <property type="entry name" value="PROKAR_LIPOPROTEIN"/>
    <property type="match status" value="1"/>
</dbReference>
<gene>
    <name evidence="3" type="ORF">SAMN04488540_10825</name>
</gene>
<dbReference type="AlphaFoldDB" id="A0A1G8TM80"/>
<dbReference type="EMBL" id="FNEM01000008">
    <property type="protein sequence ID" value="SDJ42547.1"/>
    <property type="molecule type" value="Genomic_DNA"/>
</dbReference>
<dbReference type="Pfam" id="PF07143">
    <property type="entry name" value="CrtC"/>
    <property type="match status" value="1"/>
</dbReference>
<dbReference type="PANTHER" id="PTHR38591">
    <property type="entry name" value="HYDROLASE"/>
    <property type="match status" value="1"/>
</dbReference>
<dbReference type="InterPro" id="IPR010791">
    <property type="entry name" value="AttH_dom"/>
</dbReference>
<evidence type="ECO:0000259" key="2">
    <source>
        <dbReference type="Pfam" id="PF07143"/>
    </source>
</evidence>
<evidence type="ECO:0000313" key="4">
    <source>
        <dbReference type="Proteomes" id="UP000199527"/>
    </source>
</evidence>
<feature type="chain" id="PRO_5011455625" evidence="1">
    <location>
        <begin position="21"/>
        <end position="355"/>
    </location>
</feature>
<keyword evidence="3" id="KW-0378">Hydrolase</keyword>
<protein>
    <submittedName>
        <fullName evidence="3">Predicted secreted hydrolase</fullName>
    </submittedName>
</protein>
<dbReference type="Gene3D" id="2.40.370.10">
    <property type="entry name" value="AttH-like domain"/>
    <property type="match status" value="2"/>
</dbReference>
<feature type="domain" description="AttH" evidence="2">
    <location>
        <begin position="61"/>
        <end position="230"/>
    </location>
</feature>
<feature type="signal peptide" evidence="1">
    <location>
        <begin position="1"/>
        <end position="20"/>
    </location>
</feature>
<evidence type="ECO:0000313" key="3">
    <source>
        <dbReference type="EMBL" id="SDJ42547.1"/>
    </source>
</evidence>
<keyword evidence="1" id="KW-0732">Signal</keyword>